<evidence type="ECO:0000313" key="2">
    <source>
        <dbReference type="Proteomes" id="UP001430356"/>
    </source>
</evidence>
<name>A0AAW0EQ53_9TRYP</name>
<keyword evidence="2" id="KW-1185">Reference proteome</keyword>
<proteinExistence type="predicted"/>
<comment type="caution">
    <text evidence="1">The sequence shown here is derived from an EMBL/GenBank/DDBJ whole genome shotgun (WGS) entry which is preliminary data.</text>
</comment>
<dbReference type="Proteomes" id="UP001430356">
    <property type="component" value="Unassembled WGS sequence"/>
</dbReference>
<sequence>MYVDRTRAEADALHCVSESEAPSCTLSSLTSPSLSSLSERTDSAVLGTLPPPDTSAGVCRVGVCKLLEGVLTLLRTSEYDLYQLHCAASEAAVSLQAMRLHVGECAQHLAPSCAARRISHTGEGCARSAITPLPQ</sequence>
<organism evidence="1 2">
    <name type="scientific">Novymonas esmeraldas</name>
    <dbReference type="NCBI Taxonomy" id="1808958"/>
    <lineage>
        <taxon>Eukaryota</taxon>
        <taxon>Discoba</taxon>
        <taxon>Euglenozoa</taxon>
        <taxon>Kinetoplastea</taxon>
        <taxon>Metakinetoplastina</taxon>
        <taxon>Trypanosomatida</taxon>
        <taxon>Trypanosomatidae</taxon>
        <taxon>Novymonas</taxon>
    </lineage>
</organism>
<evidence type="ECO:0000313" key="1">
    <source>
        <dbReference type="EMBL" id="KAK7195849.1"/>
    </source>
</evidence>
<dbReference type="AlphaFoldDB" id="A0AAW0EQ53"/>
<protein>
    <submittedName>
        <fullName evidence="1">Uncharacterized protein</fullName>
    </submittedName>
</protein>
<accession>A0AAW0EQ53</accession>
<reference evidence="1 2" key="1">
    <citation type="journal article" date="2021" name="MBio">
        <title>A New Model Trypanosomatid, Novymonas esmeraldas: Genomic Perception of Its 'Candidatus Pandoraea novymonadis' Endosymbiont.</title>
        <authorList>
            <person name="Zakharova A."/>
            <person name="Saura A."/>
            <person name="Butenko A."/>
            <person name="Podesvova L."/>
            <person name="Warmusova S."/>
            <person name="Kostygov A.Y."/>
            <person name="Nenarokova A."/>
            <person name="Lukes J."/>
            <person name="Opperdoes F.R."/>
            <person name="Yurchenko V."/>
        </authorList>
    </citation>
    <scope>NUCLEOTIDE SEQUENCE [LARGE SCALE GENOMIC DNA]</scope>
    <source>
        <strain evidence="1 2">E262AT.01</strain>
    </source>
</reference>
<dbReference type="EMBL" id="JAECZO010000063">
    <property type="protein sequence ID" value="KAK7195849.1"/>
    <property type="molecule type" value="Genomic_DNA"/>
</dbReference>
<gene>
    <name evidence="1" type="ORF">NESM_000516300</name>
</gene>